<dbReference type="OrthoDB" id="9799456at2"/>
<evidence type="ECO:0000259" key="2">
    <source>
        <dbReference type="Pfam" id="PF11695"/>
    </source>
</evidence>
<dbReference type="EMBL" id="WTYQ01000001">
    <property type="protein sequence ID" value="MXP24890.1"/>
    <property type="molecule type" value="Genomic_DNA"/>
</dbReference>
<evidence type="ECO:0000256" key="1">
    <source>
        <dbReference type="SAM" id="MobiDB-lite"/>
    </source>
</evidence>
<feature type="compositionally biased region" description="Polar residues" evidence="1">
    <location>
        <begin position="91"/>
        <end position="102"/>
    </location>
</feature>
<name>A0A845A3X8_9SPHN</name>
<accession>A0A845A3X8</accession>
<dbReference type="InterPro" id="IPR011008">
    <property type="entry name" value="Dimeric_a/b-barrel"/>
</dbReference>
<dbReference type="RefSeq" id="WP_160738079.1">
    <property type="nucleotide sequence ID" value="NZ_WTYQ01000001.1"/>
</dbReference>
<feature type="region of interest" description="Disordered" evidence="1">
    <location>
        <begin position="67"/>
        <end position="102"/>
    </location>
</feature>
<keyword evidence="4" id="KW-1185">Reference proteome</keyword>
<evidence type="ECO:0000313" key="3">
    <source>
        <dbReference type="EMBL" id="MXP24890.1"/>
    </source>
</evidence>
<proteinExistence type="predicted"/>
<dbReference type="AlphaFoldDB" id="A0A845A3X8"/>
<sequence>MPDRQRTFWTMTLWRDESDMRAFMKSGAHAKVMPRLMHWCDEASVVHWHQETQALPDWTEADARMREAGRPSKVLHPTPQHRELRYRAPRTTRSTPISPRGE</sequence>
<evidence type="ECO:0000313" key="4">
    <source>
        <dbReference type="Proteomes" id="UP000460561"/>
    </source>
</evidence>
<feature type="domain" description="DUF3291" evidence="2">
    <location>
        <begin position="5"/>
        <end position="66"/>
    </location>
</feature>
<comment type="caution">
    <text evidence="3">The sequence shown here is derived from an EMBL/GenBank/DDBJ whole genome shotgun (WGS) entry which is preliminary data.</text>
</comment>
<organism evidence="3 4">
    <name type="scientific">Altericroceibacterium indicum</name>
    <dbReference type="NCBI Taxonomy" id="374177"/>
    <lineage>
        <taxon>Bacteria</taxon>
        <taxon>Pseudomonadati</taxon>
        <taxon>Pseudomonadota</taxon>
        <taxon>Alphaproteobacteria</taxon>
        <taxon>Sphingomonadales</taxon>
        <taxon>Erythrobacteraceae</taxon>
        <taxon>Altericroceibacterium</taxon>
    </lineage>
</organism>
<protein>
    <submittedName>
        <fullName evidence="3">DUF3291 domain-containing protein</fullName>
    </submittedName>
</protein>
<dbReference type="SUPFAM" id="SSF54909">
    <property type="entry name" value="Dimeric alpha+beta barrel"/>
    <property type="match status" value="1"/>
</dbReference>
<dbReference type="Pfam" id="PF11695">
    <property type="entry name" value="DUF3291"/>
    <property type="match status" value="1"/>
</dbReference>
<reference evidence="3 4" key="1">
    <citation type="submission" date="2019-12" db="EMBL/GenBank/DDBJ databases">
        <title>Genomic-based taxomic classification of the family Erythrobacteraceae.</title>
        <authorList>
            <person name="Xu L."/>
        </authorList>
    </citation>
    <scope>NUCLEOTIDE SEQUENCE [LARGE SCALE GENOMIC DNA]</scope>
    <source>
        <strain evidence="3 4">DSM 18604</strain>
    </source>
</reference>
<dbReference type="Proteomes" id="UP000460561">
    <property type="component" value="Unassembled WGS sequence"/>
</dbReference>
<dbReference type="InterPro" id="IPR021708">
    <property type="entry name" value="DUF3291"/>
</dbReference>
<gene>
    <name evidence="3" type="ORF">GRI39_02365</name>
</gene>